<keyword evidence="9 13" id="KW-0066">ATP synthesis</keyword>
<dbReference type="GO" id="GO:0012505">
    <property type="term" value="C:endomembrane system"/>
    <property type="evidence" value="ECO:0007669"/>
    <property type="project" value="UniProtKB-SubCell"/>
</dbReference>
<sequence>MPQIEQIAATYASQIFWLLVTFGAVYFGIGKLMVPKIQAAVESRDQRIAADLAAAEAARRAADETEEAWRVEMDQARAAAQAETTAAKARATAAMETQVKAADGELAMRLAHHDRAVAEAKSAAMGNLEAIAADAARDLVAKLSGAQVSPEAANAAVRRVMVNG</sequence>
<name>A0A2A2SJK1_9SPHN</name>
<evidence type="ECO:0000313" key="16">
    <source>
        <dbReference type="Proteomes" id="UP000218151"/>
    </source>
</evidence>
<comment type="subcellular location">
    <subcellularLocation>
        <location evidence="13">Cell membrane</location>
        <topology evidence="13">Single-pass membrane protein</topology>
    </subcellularLocation>
    <subcellularLocation>
        <location evidence="12">Endomembrane system</location>
        <topology evidence="12">Single-pass membrane protein</topology>
    </subcellularLocation>
</comment>
<evidence type="ECO:0000256" key="8">
    <source>
        <dbReference type="ARBA" id="ARBA00023136"/>
    </source>
</evidence>
<evidence type="ECO:0000256" key="4">
    <source>
        <dbReference type="ARBA" id="ARBA00022692"/>
    </source>
</evidence>
<keyword evidence="5 13" id="KW-0375">Hydrogen ion transport</keyword>
<evidence type="ECO:0000256" key="5">
    <source>
        <dbReference type="ARBA" id="ARBA00022781"/>
    </source>
</evidence>
<gene>
    <name evidence="13" type="primary">atpF</name>
    <name evidence="15" type="ORF">CKY28_01245</name>
</gene>
<dbReference type="GO" id="GO:0046933">
    <property type="term" value="F:proton-transporting ATP synthase activity, rotational mechanism"/>
    <property type="evidence" value="ECO:0007669"/>
    <property type="project" value="UniProtKB-UniRule"/>
</dbReference>
<evidence type="ECO:0000256" key="3">
    <source>
        <dbReference type="ARBA" id="ARBA00022547"/>
    </source>
</evidence>
<keyword evidence="13" id="KW-1003">Cell membrane</keyword>
<accession>A0A2A2SJK1</accession>
<evidence type="ECO:0000256" key="9">
    <source>
        <dbReference type="ARBA" id="ARBA00023310"/>
    </source>
</evidence>
<feature type="transmembrane region" description="Helical" evidence="13">
    <location>
        <begin position="15"/>
        <end position="34"/>
    </location>
</feature>
<keyword evidence="2 13" id="KW-0813">Transport</keyword>
<dbReference type="Proteomes" id="UP000218151">
    <property type="component" value="Unassembled WGS sequence"/>
</dbReference>
<dbReference type="OrthoDB" id="9805716at2"/>
<keyword evidence="6 13" id="KW-1133">Transmembrane helix</keyword>
<keyword evidence="7 13" id="KW-0406">Ion transport</keyword>
<dbReference type="GO" id="GO:0046961">
    <property type="term" value="F:proton-transporting ATPase activity, rotational mechanism"/>
    <property type="evidence" value="ECO:0007669"/>
    <property type="project" value="TreeGrafter"/>
</dbReference>
<dbReference type="InterPro" id="IPR002146">
    <property type="entry name" value="ATP_synth_b/b'su_bac/chlpt"/>
</dbReference>
<comment type="caution">
    <text evidence="15">The sequence shown here is derived from an EMBL/GenBank/DDBJ whole genome shotgun (WGS) entry which is preliminary data.</text>
</comment>
<dbReference type="HAMAP" id="MF_01398">
    <property type="entry name" value="ATP_synth_b_bprime"/>
    <property type="match status" value="1"/>
</dbReference>
<dbReference type="GO" id="GO:0005886">
    <property type="term" value="C:plasma membrane"/>
    <property type="evidence" value="ECO:0007669"/>
    <property type="project" value="UniProtKB-SubCell"/>
</dbReference>
<comment type="function">
    <text evidence="10 13">F(1)F(0) ATP synthase produces ATP from ADP in the presence of a proton or sodium gradient. F-type ATPases consist of two structural domains, F(1) containing the extramembraneous catalytic core and F(0) containing the membrane proton channel, linked together by a central stalk and a peripheral stalk. During catalysis, ATP synthesis in the catalytic domain of F(1) is coupled via a rotary mechanism of the central stalk subunits to proton translocation.</text>
</comment>
<dbReference type="PANTHER" id="PTHR33445">
    <property type="entry name" value="ATP SYNTHASE SUBUNIT B', CHLOROPLASTIC"/>
    <property type="match status" value="1"/>
</dbReference>
<evidence type="ECO:0000256" key="10">
    <source>
        <dbReference type="ARBA" id="ARBA00025198"/>
    </source>
</evidence>
<proteinExistence type="inferred from homology"/>
<evidence type="ECO:0000256" key="7">
    <source>
        <dbReference type="ARBA" id="ARBA00023065"/>
    </source>
</evidence>
<dbReference type="Pfam" id="PF00430">
    <property type="entry name" value="ATP-synt_B"/>
    <property type="match status" value="1"/>
</dbReference>
<evidence type="ECO:0000256" key="11">
    <source>
        <dbReference type="ARBA" id="ARBA00025614"/>
    </source>
</evidence>
<keyword evidence="3 13" id="KW-0138">CF(0)</keyword>
<evidence type="ECO:0000313" key="15">
    <source>
        <dbReference type="EMBL" id="PAX09409.1"/>
    </source>
</evidence>
<keyword evidence="4 13" id="KW-0812">Transmembrane</keyword>
<dbReference type="InterPro" id="IPR050059">
    <property type="entry name" value="ATP_synthase_B_chain"/>
</dbReference>
<protein>
    <recommendedName>
        <fullName evidence="13">ATP synthase subunit b</fullName>
    </recommendedName>
    <alternativeName>
        <fullName evidence="13">ATP synthase F(0) sector subunit b</fullName>
    </alternativeName>
    <alternativeName>
        <fullName evidence="13">ATPase subunit I</fullName>
    </alternativeName>
    <alternativeName>
        <fullName evidence="13">F-type ATPase subunit b</fullName>
        <shortName evidence="13">F-ATPase subunit b</shortName>
    </alternativeName>
</protein>
<dbReference type="EMBL" id="NSLI01000001">
    <property type="protein sequence ID" value="PAX09409.1"/>
    <property type="molecule type" value="Genomic_DNA"/>
</dbReference>
<dbReference type="RefSeq" id="WP_095996516.1">
    <property type="nucleotide sequence ID" value="NZ_NSLI01000001.1"/>
</dbReference>
<comment type="similarity">
    <text evidence="1 13 14">Belongs to the ATPase B chain family.</text>
</comment>
<keyword evidence="16" id="KW-1185">Reference proteome</keyword>
<evidence type="ECO:0000256" key="13">
    <source>
        <dbReference type="HAMAP-Rule" id="MF_01398"/>
    </source>
</evidence>
<comment type="function">
    <text evidence="11">Component of the F(0) channel, it forms part of the peripheral stalk, linking F(1) to F(0). The b'-subunit is a diverged and duplicated form of b found in plants and photosynthetic bacteria.</text>
</comment>
<comment type="subunit">
    <text evidence="13">F-type ATPases have 2 components, F(1) - the catalytic core - and F(0) - the membrane proton channel. F(1) has five subunits: alpha(3), beta(3), gamma(1), delta(1), epsilon(1). F(0) has three main subunits: a(1), b(2) and c(10-14). The alpha and beta chains form an alternating ring which encloses part of the gamma chain. F(1) is attached to F(0) by a central stalk formed by the gamma and epsilon chains, while a peripheral stalk is formed by the delta and b chains.</text>
</comment>
<evidence type="ECO:0000256" key="12">
    <source>
        <dbReference type="ARBA" id="ARBA00037847"/>
    </source>
</evidence>
<dbReference type="PANTHER" id="PTHR33445:SF1">
    <property type="entry name" value="ATP SYNTHASE SUBUNIT B"/>
    <property type="match status" value="1"/>
</dbReference>
<keyword evidence="8 13" id="KW-0472">Membrane</keyword>
<reference evidence="16" key="1">
    <citation type="submission" date="2017-09" db="EMBL/GenBank/DDBJ databases">
        <authorList>
            <person name="Feng G."/>
            <person name="Zhu H."/>
        </authorList>
    </citation>
    <scope>NUCLEOTIDE SEQUENCE [LARGE SCALE GENOMIC DNA]</scope>
    <source>
        <strain evidence="16">1PNM-20</strain>
    </source>
</reference>
<organism evidence="15 16">
    <name type="scientific">Sphingomonas lenta</name>
    <dbReference type="NCBI Taxonomy" id="1141887"/>
    <lineage>
        <taxon>Bacteria</taxon>
        <taxon>Pseudomonadati</taxon>
        <taxon>Pseudomonadota</taxon>
        <taxon>Alphaproteobacteria</taxon>
        <taxon>Sphingomonadales</taxon>
        <taxon>Sphingomonadaceae</taxon>
        <taxon>Sphingomonas</taxon>
    </lineage>
</organism>
<evidence type="ECO:0000256" key="6">
    <source>
        <dbReference type="ARBA" id="ARBA00022989"/>
    </source>
</evidence>
<dbReference type="AlphaFoldDB" id="A0A2A2SJK1"/>
<evidence type="ECO:0000256" key="2">
    <source>
        <dbReference type="ARBA" id="ARBA00022448"/>
    </source>
</evidence>
<evidence type="ECO:0000256" key="14">
    <source>
        <dbReference type="RuleBase" id="RU003848"/>
    </source>
</evidence>
<evidence type="ECO:0000256" key="1">
    <source>
        <dbReference type="ARBA" id="ARBA00005513"/>
    </source>
</evidence>
<dbReference type="GO" id="GO:0045259">
    <property type="term" value="C:proton-transporting ATP synthase complex"/>
    <property type="evidence" value="ECO:0007669"/>
    <property type="project" value="UniProtKB-KW"/>
</dbReference>